<proteinExistence type="predicted"/>
<reference evidence="1 2" key="1">
    <citation type="submission" date="2022-10" db="EMBL/GenBank/DDBJ databases">
        <title>Chitinophaga nivalis PC15 sp. nov., isolated from Pyeongchang county, South Korea.</title>
        <authorList>
            <person name="Trinh H.N."/>
        </authorList>
    </citation>
    <scope>NUCLEOTIDE SEQUENCE [LARGE SCALE GENOMIC DNA]</scope>
    <source>
        <strain evidence="1 2">PC14</strain>
    </source>
</reference>
<keyword evidence="2" id="KW-1185">Reference proteome</keyword>
<protein>
    <submittedName>
        <fullName evidence="1">Uncharacterized protein</fullName>
    </submittedName>
</protein>
<gene>
    <name evidence="1" type="ORF">OL497_26800</name>
</gene>
<sequence length="72" mass="8508">MQTKVWNNTPISTLWGISAIIILHASCKNPATIRPYHSEHYNLLKNRCYHNNRYARAAGFYLSDTLPYPKWW</sequence>
<accession>A0ABT3IUD0</accession>
<evidence type="ECO:0000313" key="2">
    <source>
        <dbReference type="Proteomes" id="UP001207742"/>
    </source>
</evidence>
<dbReference type="Proteomes" id="UP001207742">
    <property type="component" value="Unassembled WGS sequence"/>
</dbReference>
<name>A0ABT3IUD0_9BACT</name>
<organism evidence="1 2">
    <name type="scientific">Chitinophaga nivalis</name>
    <dbReference type="NCBI Taxonomy" id="2991709"/>
    <lineage>
        <taxon>Bacteria</taxon>
        <taxon>Pseudomonadati</taxon>
        <taxon>Bacteroidota</taxon>
        <taxon>Chitinophagia</taxon>
        <taxon>Chitinophagales</taxon>
        <taxon>Chitinophagaceae</taxon>
        <taxon>Chitinophaga</taxon>
    </lineage>
</organism>
<evidence type="ECO:0000313" key="1">
    <source>
        <dbReference type="EMBL" id="MCW3487535.1"/>
    </source>
</evidence>
<dbReference type="RefSeq" id="WP_264734342.1">
    <property type="nucleotide sequence ID" value="NZ_JAPDNR010000001.1"/>
</dbReference>
<dbReference type="EMBL" id="JAPDNS010000002">
    <property type="protein sequence ID" value="MCW3487535.1"/>
    <property type="molecule type" value="Genomic_DNA"/>
</dbReference>
<comment type="caution">
    <text evidence="1">The sequence shown here is derived from an EMBL/GenBank/DDBJ whole genome shotgun (WGS) entry which is preliminary data.</text>
</comment>